<evidence type="ECO:0000259" key="9">
    <source>
        <dbReference type="Pfam" id="PF24817"/>
    </source>
</evidence>
<organism evidence="10 11">
    <name type="scientific">Caenorhabditis briggsae</name>
    <dbReference type="NCBI Taxonomy" id="6238"/>
    <lineage>
        <taxon>Eukaryota</taxon>
        <taxon>Metazoa</taxon>
        <taxon>Ecdysozoa</taxon>
        <taxon>Nematoda</taxon>
        <taxon>Chromadorea</taxon>
        <taxon>Rhabditida</taxon>
        <taxon>Rhabditina</taxon>
        <taxon>Rhabditomorpha</taxon>
        <taxon>Rhabditoidea</taxon>
        <taxon>Rhabditidae</taxon>
        <taxon>Peloderinae</taxon>
        <taxon>Caenorhabditis</taxon>
    </lineage>
</organism>
<protein>
    <recommendedName>
        <fullName evidence="12">Minichromosome loss protein Mcl1 middle region domain-containing protein</fullName>
    </recommendedName>
</protein>
<feature type="region of interest" description="Disordered" evidence="6">
    <location>
        <begin position="888"/>
        <end position="937"/>
    </location>
</feature>
<evidence type="ECO:0000259" key="8">
    <source>
        <dbReference type="Pfam" id="PF20946"/>
    </source>
</evidence>
<dbReference type="InterPro" id="IPR057646">
    <property type="entry name" value="WD40_WDHD1_1st"/>
</dbReference>
<evidence type="ECO:0000256" key="1">
    <source>
        <dbReference type="ARBA" id="ARBA00004123"/>
    </source>
</evidence>
<feature type="compositionally biased region" description="Acidic residues" evidence="6">
    <location>
        <begin position="900"/>
        <end position="911"/>
    </location>
</feature>
<evidence type="ECO:0000256" key="5">
    <source>
        <dbReference type="SAM" id="Coils"/>
    </source>
</evidence>
<dbReference type="PANTHER" id="PTHR19932">
    <property type="entry name" value="WD REPEAT AND HMG-BOX DNA BINDING PROTEIN"/>
    <property type="match status" value="1"/>
</dbReference>
<dbReference type="Pfam" id="PF20946">
    <property type="entry name" value="Ctf4_C"/>
    <property type="match status" value="1"/>
</dbReference>
<accession>A0AAE9D0L5</accession>
<proteinExistence type="predicted"/>
<dbReference type="InterPro" id="IPR022100">
    <property type="entry name" value="WDHD1/CFT4_beta-prop_2nd"/>
</dbReference>
<evidence type="ECO:0008006" key="12">
    <source>
        <dbReference type="Google" id="ProtNLM"/>
    </source>
</evidence>
<dbReference type="AlphaFoldDB" id="A0AAE9D0L5"/>
<feature type="region of interest" description="Disordered" evidence="6">
    <location>
        <begin position="974"/>
        <end position="1050"/>
    </location>
</feature>
<evidence type="ECO:0000259" key="7">
    <source>
        <dbReference type="Pfam" id="PF12341"/>
    </source>
</evidence>
<evidence type="ECO:0000313" key="11">
    <source>
        <dbReference type="Proteomes" id="UP000827892"/>
    </source>
</evidence>
<dbReference type="InterPro" id="IPR048591">
    <property type="entry name" value="WDHD1/CFT4_hel"/>
</dbReference>
<evidence type="ECO:0000256" key="2">
    <source>
        <dbReference type="ARBA" id="ARBA00022574"/>
    </source>
</evidence>
<dbReference type="Pfam" id="PF24817">
    <property type="entry name" value="WD40_WDHD1_1st"/>
    <property type="match status" value="1"/>
</dbReference>
<feature type="domain" description="WDHD1 first WD40" evidence="9">
    <location>
        <begin position="14"/>
        <end position="315"/>
    </location>
</feature>
<comment type="subcellular location">
    <subcellularLocation>
        <location evidence="1">Nucleus</location>
    </subcellularLocation>
</comment>
<dbReference type="InterPro" id="IPR015943">
    <property type="entry name" value="WD40/YVTN_repeat-like_dom_sf"/>
</dbReference>
<reference evidence="10 11" key="1">
    <citation type="submission" date="2022-02" db="EMBL/GenBank/DDBJ databases">
        <title>Chromosome-level reference genomes for two strains of Caenorhabditis briggsae: an improved platform for comparative genomics.</title>
        <authorList>
            <person name="Stevens L."/>
            <person name="Andersen E.C."/>
        </authorList>
    </citation>
    <scope>NUCLEOTIDE SEQUENCE [LARGE SCALE GENOMIC DNA]</scope>
    <source>
        <strain evidence="10">QX1410_ONT</strain>
        <tissue evidence="10">Whole-organism</tissue>
    </source>
</reference>
<name>A0AAE9D0L5_CAEBR</name>
<feature type="domain" description="WDHD1/CFT4 second beta-propeller" evidence="7">
    <location>
        <begin position="444"/>
        <end position="765"/>
    </location>
</feature>
<evidence type="ECO:0000256" key="6">
    <source>
        <dbReference type="SAM" id="MobiDB-lite"/>
    </source>
</evidence>
<evidence type="ECO:0000313" key="10">
    <source>
        <dbReference type="EMBL" id="ULT89360.1"/>
    </source>
</evidence>
<feature type="compositionally biased region" description="Polar residues" evidence="6">
    <location>
        <begin position="920"/>
        <end position="935"/>
    </location>
</feature>
<keyword evidence="4" id="KW-0539">Nucleus</keyword>
<dbReference type="Proteomes" id="UP000827892">
    <property type="component" value="Chromosome V"/>
</dbReference>
<dbReference type="OMA" id="KEFRYIY"/>
<keyword evidence="3" id="KW-0677">Repeat</keyword>
<gene>
    <name evidence="10" type="ORF">L3Y34_008078</name>
</gene>
<feature type="compositionally biased region" description="Basic and acidic residues" evidence="6">
    <location>
        <begin position="978"/>
        <end position="987"/>
    </location>
</feature>
<evidence type="ECO:0000256" key="4">
    <source>
        <dbReference type="ARBA" id="ARBA00023242"/>
    </source>
</evidence>
<dbReference type="Gene3D" id="2.130.10.10">
    <property type="entry name" value="YVTN repeat-like/Quinoprotein amine dehydrogenase"/>
    <property type="match status" value="1"/>
</dbReference>
<feature type="compositionally biased region" description="Basic and acidic residues" evidence="6">
    <location>
        <begin position="1013"/>
        <end position="1035"/>
    </location>
</feature>
<dbReference type="Pfam" id="PF12341">
    <property type="entry name" value="Mcl1_mid"/>
    <property type="match status" value="1"/>
</dbReference>
<sequence length="1105" mass="123420">MSFTNIKNLENIGLQKICIDSSGTNKEHVYVCDAERNVLRFDKKSLLSDEKPTIIEIPDATTSSITWYGENICFGYRKVDFIMGSEQQMVGRAKNGNFDEAEISGPLEFQMDVTAVDANEENVVGGSSDYAVKCISLKDADAELKTRSLEAEVLCVKLDPRNEFIAVSTVDGIVTIIDIESFSIVHTITNAFPKFETIDVSKPRIEMSWSKNGNWLFVPSKDCIKSYGRNGWQAAGSYWLKDRVSTTFSVSAVSACGKYLAGSTMDNHVAVWDCSDLELLSDNQFKRNAPGVTIITSIEFSPFSQNQLIIADSNRGICVLNTSGGDTDGFSTDKLDQGVTANESDDDDDSIILNRTALKKDSLFNDEAMDDEDEETRLSSDIGAIKRQYNFENQDIGGLEEFGFKVGEPEDVRLDMKQENTVDPMLAMYAEPPAPRKILIPERFVCNSSPVDPNATQRFLKYNRAGIVRSYVNEANKVSTIDIEFHDKNIHGDIHIDNFDLEYELADIALKVVALASLESRRKEKDLDKLNDEIEDLETDADVKEKKGTSVLHVIPIQAFDSQRWSMTLPRGDGCVDVLCSSSQVVVLTKKRNIRVFTIGGIQRQIFTHSSPILTAACFENRVAIASVSGSEFYEQKKTPQWKFEVVEYSLDQKSWYKESRTNGTTGAVTRMDIPVETGEQLDWLSYSNQGKLAIMDSACNVHVLSAPGLWVPVFQGSSILRNPSDGIFPIVMTTKEFRYIYCRGSKYPIVNGVNAPTTTEWKVPFCQPESVRTEMEHNLFLNELSLADAILERNEDRSSDETKKLTATIVKLFALLTKTNSDGQAAEVAALVSSGSSKTIQSLCNYASKCKKVALAEKVAEIGRQMTEVDDDRKAVEEIRPTKRIALAPRKLRKAPSPLEEEEDRDEEGNDDNREDISSRYNSNLDISISSQPVQPLERLAKNPFAKGTEKSFGIESTSSTQASMSIFDQLETVSTDQRKRTRENEPAAISSNPTARKQAKLKFGSSVTPSDEQKVIKPKQVSEKLHKSNEKENGVGSQNDVEEPRKKTVSPYEMWLAETKSNLQFEYEGEEADFSKYCIQTFRALSKDQKEEWKAKAIAVAQN</sequence>
<dbReference type="GO" id="GO:0005634">
    <property type="term" value="C:nucleus"/>
    <property type="evidence" value="ECO:0007669"/>
    <property type="project" value="UniProtKB-SubCell"/>
</dbReference>
<evidence type="ECO:0000256" key="3">
    <source>
        <dbReference type="ARBA" id="ARBA00022737"/>
    </source>
</evidence>
<feature type="coiled-coil region" evidence="5">
    <location>
        <begin position="513"/>
        <end position="547"/>
    </location>
</feature>
<dbReference type="KEGG" id="cbr:CBG_23065"/>
<keyword evidence="5" id="KW-0175">Coiled coil</keyword>
<dbReference type="SUPFAM" id="SSF50978">
    <property type="entry name" value="WD40 repeat-like"/>
    <property type="match status" value="1"/>
</dbReference>
<dbReference type="FunFam" id="2.130.10.10:FF:001938">
    <property type="entry name" value="Chromosome Transmission Fidelity factor homolog"/>
    <property type="match status" value="1"/>
</dbReference>
<dbReference type="PANTHER" id="PTHR19932:SF10">
    <property type="entry name" value="WD REPEAT AND HMG-BOX DNA-BINDING PROTEIN 1"/>
    <property type="match status" value="1"/>
</dbReference>
<dbReference type="InterPro" id="IPR036322">
    <property type="entry name" value="WD40_repeat_dom_sf"/>
</dbReference>
<dbReference type="EMBL" id="CP090895">
    <property type="protein sequence ID" value="ULT89360.1"/>
    <property type="molecule type" value="Genomic_DNA"/>
</dbReference>
<keyword evidence="2" id="KW-0853">WD repeat</keyword>
<feature type="domain" description="WDHD1/CFT4 helical bundle" evidence="8">
    <location>
        <begin position="772"/>
        <end position="868"/>
    </location>
</feature>